<keyword evidence="2" id="KW-0812">Transmembrane</keyword>
<keyword evidence="2" id="KW-0472">Membrane</keyword>
<accession>A0A7W7LK65</accession>
<feature type="transmembrane region" description="Helical" evidence="2">
    <location>
        <begin position="26"/>
        <end position="48"/>
    </location>
</feature>
<dbReference type="EMBL" id="JACHJH010000001">
    <property type="protein sequence ID" value="MBB4891745.1"/>
    <property type="molecule type" value="Genomic_DNA"/>
</dbReference>
<dbReference type="AlphaFoldDB" id="A0A7W7LK65"/>
<dbReference type="Proteomes" id="UP000556084">
    <property type="component" value="Unassembled WGS sequence"/>
</dbReference>
<evidence type="ECO:0000313" key="3">
    <source>
        <dbReference type="EMBL" id="MBB4891745.1"/>
    </source>
</evidence>
<feature type="region of interest" description="Disordered" evidence="1">
    <location>
        <begin position="402"/>
        <end position="432"/>
    </location>
</feature>
<feature type="transmembrane region" description="Helical" evidence="2">
    <location>
        <begin position="347"/>
        <end position="369"/>
    </location>
</feature>
<organism evidence="3 4">
    <name type="scientific">Streptomyces olivoverticillatus</name>
    <dbReference type="NCBI Taxonomy" id="66427"/>
    <lineage>
        <taxon>Bacteria</taxon>
        <taxon>Bacillati</taxon>
        <taxon>Actinomycetota</taxon>
        <taxon>Actinomycetes</taxon>
        <taxon>Kitasatosporales</taxon>
        <taxon>Streptomycetaceae</taxon>
        <taxon>Streptomyces</taxon>
    </lineage>
</organism>
<comment type="caution">
    <text evidence="3">The sequence shown here is derived from an EMBL/GenBank/DDBJ whole genome shotgun (WGS) entry which is preliminary data.</text>
</comment>
<keyword evidence="4" id="KW-1185">Reference proteome</keyword>
<feature type="transmembrane region" description="Helical" evidence="2">
    <location>
        <begin position="54"/>
        <end position="74"/>
    </location>
</feature>
<reference evidence="3 4" key="1">
    <citation type="submission" date="2020-08" db="EMBL/GenBank/DDBJ databases">
        <title>Genomic Encyclopedia of Type Strains, Phase III (KMG-III): the genomes of soil and plant-associated and newly described type strains.</title>
        <authorList>
            <person name="Whitman W."/>
        </authorList>
    </citation>
    <scope>NUCLEOTIDE SEQUENCE [LARGE SCALE GENOMIC DNA]</scope>
    <source>
        <strain evidence="3 4">CECT 3266</strain>
    </source>
</reference>
<protein>
    <recommendedName>
        <fullName evidence="5">Transferase</fullName>
    </recommendedName>
</protein>
<dbReference type="RefSeq" id="WP_184346267.1">
    <property type="nucleotide sequence ID" value="NZ_JACHJH010000001.1"/>
</dbReference>
<keyword evidence="2" id="KW-1133">Transmembrane helix</keyword>
<evidence type="ECO:0008006" key="5">
    <source>
        <dbReference type="Google" id="ProtNLM"/>
    </source>
</evidence>
<sequence>MGVREELTAPASGAASGRRRRIKYTLAAWVAVILAVNSMSFAMTGIGLALDGDWVSMLFVPLSVLGFLIALWTARRHIATARRQDQPVLPSLRHFHAMTYLLYLRPFAEDSRLSAIDPLVGDRAGLPYARMLGFGDFADTEDSWEEQIVGLFRPRGEVVAVGRPGEEFAFPGAKRFYLPGDGWKQEVSNGIRSARLVLLVAGIGENAKSAGGTLWEFTEAVRLLPPSRLLLLVCGSPDDYRRFCDAAAEAFEERSKRLIGVGEPALTLPVLPDHPAMSGSQWRHPLRGVVQFDDTWKGEFTAFDPASEAGGPRRRNRAMVRHQIEPFIASLEPCLPGEIASPGRFRYAYVAGEILENTAKILLAVLLMGRTHTPFLMRAMAIVYMASILVGEIRTAISTERRRARKDVKVVPPPPPLTARSARSARSGHSAV</sequence>
<feature type="compositionally biased region" description="Low complexity" evidence="1">
    <location>
        <begin position="418"/>
        <end position="432"/>
    </location>
</feature>
<gene>
    <name evidence="3" type="ORF">FHS39_000745</name>
</gene>
<name>A0A7W7LK65_9ACTN</name>
<evidence type="ECO:0000256" key="2">
    <source>
        <dbReference type="SAM" id="Phobius"/>
    </source>
</evidence>
<evidence type="ECO:0000313" key="4">
    <source>
        <dbReference type="Proteomes" id="UP000556084"/>
    </source>
</evidence>
<proteinExistence type="predicted"/>
<feature type="transmembrane region" description="Helical" evidence="2">
    <location>
        <begin position="375"/>
        <end position="397"/>
    </location>
</feature>
<evidence type="ECO:0000256" key="1">
    <source>
        <dbReference type="SAM" id="MobiDB-lite"/>
    </source>
</evidence>